<evidence type="ECO:0000256" key="7">
    <source>
        <dbReference type="ARBA" id="ARBA00023053"/>
    </source>
</evidence>
<evidence type="ECO:0008006" key="18">
    <source>
        <dbReference type="Google" id="ProtNLM"/>
    </source>
</evidence>
<dbReference type="InterPro" id="IPR001734">
    <property type="entry name" value="Na/solute_symporter"/>
</dbReference>
<comment type="subcellular location">
    <subcellularLocation>
        <location evidence="1">Cell membrane</location>
        <topology evidence="1">Multi-pass membrane protein</topology>
    </subcellularLocation>
</comment>
<comment type="catalytic activity">
    <reaction evidence="12">
        <text>iodide(out) + 2 Na(+)(out) = iodide(in) + 2 Na(+)(in)</text>
        <dbReference type="Rhea" id="RHEA:71207"/>
        <dbReference type="ChEBI" id="CHEBI:16382"/>
        <dbReference type="ChEBI" id="CHEBI:29101"/>
    </reaction>
</comment>
<dbReference type="GO" id="GO:0005886">
    <property type="term" value="C:plasma membrane"/>
    <property type="evidence" value="ECO:0007669"/>
    <property type="project" value="UniProtKB-SubCell"/>
</dbReference>
<dbReference type="Proteomes" id="UP000663864">
    <property type="component" value="Unassembled WGS sequence"/>
</dbReference>
<sequence>MSAFPTALSIMVSFLSAVTLLGTPSEIYIYGTMYCYQGISWMIASIVTALVFAPKFREMKFISVYEYLEKRFDRAVRISVSLTYSLIMFIYMALVLYGPALAFSQTSGLNIWLSVVSIGVICTFYSSVGGMKAVIWTDVLQAIVIAVGLLAVAIQGLIILGGFKRTFSIASRGGRIEFDSISFDPRTRHTIWSLLIGGSINLLATYGFNQAQVQRYMSIRSTHGTKQALYINAVGSAFVVFFSALIGVIIYAYYADCDPYTRKEIEDIDQILPYFVMEVLSDKKGLPGVFLACIFSGSLSTISSGLNSLSAVIIEDIYKGLLNRQLTDERQEGPIMGVFVLGFLFPRANRRGGLVGFFASLLFLLWIFLGAQITKKQMKNVGLPLSIANCSDTTNTNWTITTTIMSTSLKRDPLIDLYSISYMWYTSIAVGTVVLVGNIVSYLTHPLQPHEIDPKLIIPVSDVCCCFLPERWREWLRCGVDYEIYHKRQNNNNEVEMTTTHTDGTNHTNSSAQILNTNSKKLIRSNTVSPVPIVFSPSVPSTVNEAHENSSAN</sequence>
<evidence type="ECO:0000313" key="16">
    <source>
        <dbReference type="EMBL" id="CAF0997996.1"/>
    </source>
</evidence>
<dbReference type="CDD" id="cd11492">
    <property type="entry name" value="SLC5sbd_NIS-SMVT"/>
    <property type="match status" value="1"/>
</dbReference>
<dbReference type="GO" id="GO:0098660">
    <property type="term" value="P:inorganic ion transmembrane transport"/>
    <property type="evidence" value="ECO:0007669"/>
    <property type="project" value="UniProtKB-ARBA"/>
</dbReference>
<dbReference type="PANTHER" id="PTHR42985:SF40">
    <property type="entry name" value="LD47995P-RELATED"/>
    <property type="match status" value="1"/>
</dbReference>
<feature type="transmembrane region" description="Helical" evidence="14">
    <location>
        <begin position="75"/>
        <end position="97"/>
    </location>
</feature>
<dbReference type="GO" id="GO:0015293">
    <property type="term" value="F:symporter activity"/>
    <property type="evidence" value="ECO:0007669"/>
    <property type="project" value="TreeGrafter"/>
</dbReference>
<dbReference type="PROSITE" id="PS50283">
    <property type="entry name" value="NA_SOLUT_SYMP_3"/>
    <property type="match status" value="1"/>
</dbReference>
<dbReference type="InterPro" id="IPR051163">
    <property type="entry name" value="Sodium:Solute_Symporter_SSF"/>
</dbReference>
<evidence type="ECO:0000256" key="15">
    <source>
        <dbReference type="SAM" id="SignalP"/>
    </source>
</evidence>
<evidence type="ECO:0000256" key="6">
    <source>
        <dbReference type="ARBA" id="ARBA00022989"/>
    </source>
</evidence>
<feature type="transmembrane region" description="Helical" evidence="14">
    <location>
        <begin position="229"/>
        <end position="254"/>
    </location>
</feature>
<dbReference type="PROSITE" id="PS00456">
    <property type="entry name" value="NA_SOLUT_SYMP_1"/>
    <property type="match status" value="1"/>
</dbReference>
<keyword evidence="9 14" id="KW-0472">Membrane</keyword>
<dbReference type="InterPro" id="IPR038377">
    <property type="entry name" value="Na/Glc_symporter_sf"/>
</dbReference>
<keyword evidence="8" id="KW-0406">Ion transport</keyword>
<keyword evidence="11" id="KW-0739">Sodium transport</keyword>
<feature type="transmembrane region" description="Helical" evidence="14">
    <location>
        <begin position="140"/>
        <end position="163"/>
    </location>
</feature>
<evidence type="ECO:0000256" key="3">
    <source>
        <dbReference type="ARBA" id="ARBA00022448"/>
    </source>
</evidence>
<keyword evidence="5 14" id="KW-0812">Transmembrane</keyword>
<keyword evidence="7" id="KW-0915">Sodium</keyword>
<evidence type="ECO:0000256" key="2">
    <source>
        <dbReference type="ARBA" id="ARBA00006434"/>
    </source>
</evidence>
<keyword evidence="15" id="KW-0732">Signal</keyword>
<feature type="transmembrane region" description="Helical" evidence="14">
    <location>
        <begin position="27"/>
        <end position="54"/>
    </location>
</feature>
<evidence type="ECO:0000256" key="11">
    <source>
        <dbReference type="ARBA" id="ARBA00023201"/>
    </source>
</evidence>
<feature type="transmembrane region" description="Helical" evidence="14">
    <location>
        <begin position="422"/>
        <end position="443"/>
    </location>
</feature>
<evidence type="ECO:0000256" key="8">
    <source>
        <dbReference type="ARBA" id="ARBA00023065"/>
    </source>
</evidence>
<dbReference type="Pfam" id="PF00474">
    <property type="entry name" value="SSF"/>
    <property type="match status" value="1"/>
</dbReference>
<keyword evidence="4" id="KW-1003">Cell membrane</keyword>
<comment type="similarity">
    <text evidence="2 13">Belongs to the sodium:solute symporter (SSF) (TC 2.A.21) family.</text>
</comment>
<evidence type="ECO:0000313" key="17">
    <source>
        <dbReference type="Proteomes" id="UP000663864"/>
    </source>
</evidence>
<feature type="chain" id="PRO_5032857552" description="Sodium-coupled monocarboxylate transporter 1" evidence="15">
    <location>
        <begin position="18"/>
        <end position="553"/>
    </location>
</feature>
<feature type="transmembrane region" description="Helical" evidence="14">
    <location>
        <begin position="354"/>
        <end position="373"/>
    </location>
</feature>
<keyword evidence="6 14" id="KW-1133">Transmembrane helix</keyword>
<dbReference type="EMBL" id="CAJNOT010000485">
    <property type="protein sequence ID" value="CAF0997996.1"/>
    <property type="molecule type" value="Genomic_DNA"/>
</dbReference>
<protein>
    <recommendedName>
        <fullName evidence="18">Sodium-coupled monocarboxylate transporter 1</fullName>
    </recommendedName>
</protein>
<feature type="transmembrane region" description="Helical" evidence="14">
    <location>
        <begin position="289"/>
        <end position="314"/>
    </location>
</feature>
<evidence type="ECO:0000256" key="9">
    <source>
        <dbReference type="ARBA" id="ARBA00023136"/>
    </source>
</evidence>
<feature type="signal peptide" evidence="15">
    <location>
        <begin position="1"/>
        <end position="17"/>
    </location>
</feature>
<dbReference type="AlphaFoldDB" id="A0A814GLE5"/>
<dbReference type="NCBIfam" id="TIGR00813">
    <property type="entry name" value="sss"/>
    <property type="match status" value="1"/>
</dbReference>
<organism evidence="16 17">
    <name type="scientific">Rotaria sordida</name>
    <dbReference type="NCBI Taxonomy" id="392033"/>
    <lineage>
        <taxon>Eukaryota</taxon>
        <taxon>Metazoa</taxon>
        <taxon>Spiralia</taxon>
        <taxon>Gnathifera</taxon>
        <taxon>Rotifera</taxon>
        <taxon>Eurotatoria</taxon>
        <taxon>Bdelloidea</taxon>
        <taxon>Philodinida</taxon>
        <taxon>Philodinidae</taxon>
        <taxon>Rotaria</taxon>
    </lineage>
</organism>
<feature type="transmembrane region" description="Helical" evidence="14">
    <location>
        <begin position="190"/>
        <end position="208"/>
    </location>
</feature>
<dbReference type="GO" id="GO:0015075">
    <property type="term" value="F:monoatomic ion transmembrane transporter activity"/>
    <property type="evidence" value="ECO:0007669"/>
    <property type="project" value="UniProtKB-ARBA"/>
</dbReference>
<evidence type="ECO:0000256" key="5">
    <source>
        <dbReference type="ARBA" id="ARBA00022692"/>
    </source>
</evidence>
<feature type="transmembrane region" description="Helical" evidence="14">
    <location>
        <begin position="109"/>
        <end position="128"/>
    </location>
</feature>
<name>A0A814GLE5_9BILA</name>
<evidence type="ECO:0000256" key="14">
    <source>
        <dbReference type="SAM" id="Phobius"/>
    </source>
</evidence>
<keyword evidence="3" id="KW-0813">Transport</keyword>
<dbReference type="GO" id="GO:0006814">
    <property type="term" value="P:sodium ion transport"/>
    <property type="evidence" value="ECO:0007669"/>
    <property type="project" value="UniProtKB-KW"/>
</dbReference>
<dbReference type="Gene3D" id="1.20.1730.10">
    <property type="entry name" value="Sodium/glucose cotransporter"/>
    <property type="match status" value="1"/>
</dbReference>
<gene>
    <name evidence="16" type="ORF">ZHD862_LOCUS12375</name>
</gene>
<comment type="caution">
    <text evidence="16">The sequence shown here is derived from an EMBL/GenBank/DDBJ whole genome shotgun (WGS) entry which is preliminary data.</text>
</comment>
<evidence type="ECO:0000256" key="10">
    <source>
        <dbReference type="ARBA" id="ARBA00023180"/>
    </source>
</evidence>
<evidence type="ECO:0000256" key="12">
    <source>
        <dbReference type="ARBA" id="ARBA00036099"/>
    </source>
</evidence>
<keyword evidence="10" id="KW-0325">Glycoprotein</keyword>
<dbReference type="InterPro" id="IPR018212">
    <property type="entry name" value="Na/solute_symporter_CS"/>
</dbReference>
<evidence type="ECO:0000256" key="1">
    <source>
        <dbReference type="ARBA" id="ARBA00004651"/>
    </source>
</evidence>
<proteinExistence type="inferred from homology"/>
<dbReference type="PANTHER" id="PTHR42985">
    <property type="entry name" value="SODIUM-COUPLED MONOCARBOXYLATE TRANSPORTER"/>
    <property type="match status" value="1"/>
</dbReference>
<reference evidence="16" key="1">
    <citation type="submission" date="2021-02" db="EMBL/GenBank/DDBJ databases">
        <authorList>
            <person name="Nowell W R."/>
        </authorList>
    </citation>
    <scope>NUCLEOTIDE SEQUENCE</scope>
</reference>
<evidence type="ECO:0000256" key="4">
    <source>
        <dbReference type="ARBA" id="ARBA00022475"/>
    </source>
</evidence>
<evidence type="ECO:0000256" key="13">
    <source>
        <dbReference type="RuleBase" id="RU362091"/>
    </source>
</evidence>
<accession>A0A814GLE5</accession>